<evidence type="ECO:0000313" key="4">
    <source>
        <dbReference type="Proteomes" id="UP000266673"/>
    </source>
</evidence>
<organism evidence="3 4">
    <name type="scientific">Gigaspora rosea</name>
    <dbReference type="NCBI Taxonomy" id="44941"/>
    <lineage>
        <taxon>Eukaryota</taxon>
        <taxon>Fungi</taxon>
        <taxon>Fungi incertae sedis</taxon>
        <taxon>Mucoromycota</taxon>
        <taxon>Glomeromycotina</taxon>
        <taxon>Glomeromycetes</taxon>
        <taxon>Diversisporales</taxon>
        <taxon>Gigasporaceae</taxon>
        <taxon>Gigaspora</taxon>
    </lineage>
</organism>
<dbReference type="Proteomes" id="UP000266673">
    <property type="component" value="Unassembled WGS sequence"/>
</dbReference>
<evidence type="ECO:0000313" key="3">
    <source>
        <dbReference type="EMBL" id="RIB17707.1"/>
    </source>
</evidence>
<evidence type="ECO:0000256" key="2">
    <source>
        <dbReference type="SAM" id="SignalP"/>
    </source>
</evidence>
<feature type="transmembrane region" description="Helical" evidence="1">
    <location>
        <begin position="84"/>
        <end position="101"/>
    </location>
</feature>
<dbReference type="EMBL" id="QKWP01000589">
    <property type="protein sequence ID" value="RIB17707.1"/>
    <property type="molecule type" value="Genomic_DNA"/>
</dbReference>
<gene>
    <name evidence="3" type="ORF">C2G38_2087673</name>
</gene>
<keyword evidence="2" id="KW-0732">Signal</keyword>
<proteinExistence type="predicted"/>
<evidence type="ECO:0000256" key="1">
    <source>
        <dbReference type="SAM" id="Phobius"/>
    </source>
</evidence>
<keyword evidence="4" id="KW-1185">Reference proteome</keyword>
<accession>A0A397V8Q1</accession>
<name>A0A397V8Q1_9GLOM</name>
<comment type="caution">
    <text evidence="3">The sequence shown here is derived from an EMBL/GenBank/DDBJ whole genome shotgun (WGS) entry which is preliminary data.</text>
</comment>
<feature type="signal peptide" evidence="2">
    <location>
        <begin position="1"/>
        <end position="22"/>
    </location>
</feature>
<keyword evidence="1" id="KW-0812">Transmembrane</keyword>
<dbReference type="AlphaFoldDB" id="A0A397V8Q1"/>
<reference evidence="3 4" key="1">
    <citation type="submission" date="2018-06" db="EMBL/GenBank/DDBJ databases">
        <title>Comparative genomics reveals the genomic features of Rhizophagus irregularis, R. cerebriforme, R. diaphanum and Gigaspora rosea, and their symbiotic lifestyle signature.</title>
        <authorList>
            <person name="Morin E."/>
            <person name="San Clemente H."/>
            <person name="Chen E.C.H."/>
            <person name="De La Providencia I."/>
            <person name="Hainaut M."/>
            <person name="Kuo A."/>
            <person name="Kohler A."/>
            <person name="Murat C."/>
            <person name="Tang N."/>
            <person name="Roy S."/>
            <person name="Loubradou J."/>
            <person name="Henrissat B."/>
            <person name="Grigoriev I.V."/>
            <person name="Corradi N."/>
            <person name="Roux C."/>
            <person name="Martin F.M."/>
        </authorList>
    </citation>
    <scope>NUCLEOTIDE SEQUENCE [LARGE SCALE GENOMIC DNA]</scope>
    <source>
        <strain evidence="3 4">DAOM 194757</strain>
    </source>
</reference>
<feature type="transmembrane region" description="Helical" evidence="1">
    <location>
        <begin position="46"/>
        <end position="63"/>
    </location>
</feature>
<keyword evidence="1" id="KW-1133">Transmembrane helix</keyword>
<sequence length="102" mass="11835">MSKFASMYLIFCQLSFLGYSKSSPNQASPNILVSFICSFSLLTKSLQLFIILLFLVEIFEFLNSCLKCITRFVRHMHQSKKGDHISIVLHLYLVIYLLFPFT</sequence>
<keyword evidence="1" id="KW-0472">Membrane</keyword>
<feature type="chain" id="PRO_5017324093" evidence="2">
    <location>
        <begin position="23"/>
        <end position="102"/>
    </location>
</feature>
<protein>
    <submittedName>
        <fullName evidence="3">Uncharacterized protein</fullName>
    </submittedName>
</protein>